<keyword evidence="4" id="KW-1185">Reference proteome</keyword>
<dbReference type="SUPFAM" id="SSF46689">
    <property type="entry name" value="Homeodomain-like"/>
    <property type="match status" value="1"/>
</dbReference>
<sequence length="380" mass="42590">MNESNTGQRVSGGGRTCLLGSDVEEQLAGIIVQERQEGNRVSGSQVQQWAKELALENDISNNFNASDGWLAKFLSRNGFSYRRVTNLTSLTSQELVKRASNYMIYLRAALERDTANLDNTILMDETAVYLEDPRRITVNEKGKRHVSLRSTGFASMRITVLLSVTASGRKLPPVLIAKKSGASGTKFEKKAGCCIFYNSKAWVNQDLIKAWIDLVFPHVLMATGKALVWDSCRAHTANSVKEHLKRRGIRNIVIPGGLTPYVQAGDLGIYKSFKDKLSPIIADWKISDQVERTRSGNPKPPKEDTICNWILEAWQKVDASVILNSIKAAGFGNEENWMVYKHDIYGPEFRNVWLNRDVSDVNNETECEVDEDENLVEDDS</sequence>
<evidence type="ECO:0000256" key="1">
    <source>
        <dbReference type="ARBA" id="ARBA00023125"/>
    </source>
</evidence>
<dbReference type="AlphaFoldDB" id="A0A7J6UYR5"/>
<proteinExistence type="predicted"/>
<dbReference type="InterPro" id="IPR050863">
    <property type="entry name" value="CenT-Element_Derived"/>
</dbReference>
<accession>A0A7J6UYR5</accession>
<dbReference type="SMART" id="SM00674">
    <property type="entry name" value="CENPB"/>
    <property type="match status" value="1"/>
</dbReference>
<dbReference type="InterPro" id="IPR006600">
    <property type="entry name" value="HTH_CenpB_DNA-bd_dom"/>
</dbReference>
<dbReference type="Proteomes" id="UP000554482">
    <property type="component" value="Unassembled WGS sequence"/>
</dbReference>
<dbReference type="GO" id="GO:0003677">
    <property type="term" value="F:DNA binding"/>
    <property type="evidence" value="ECO:0007669"/>
    <property type="project" value="UniProtKB-KW"/>
</dbReference>
<dbReference type="Pfam" id="PF03184">
    <property type="entry name" value="DDE_1"/>
    <property type="match status" value="1"/>
</dbReference>
<dbReference type="EMBL" id="JABWDY010040957">
    <property type="protein sequence ID" value="KAF5177759.1"/>
    <property type="molecule type" value="Genomic_DNA"/>
</dbReference>
<evidence type="ECO:0000313" key="3">
    <source>
        <dbReference type="EMBL" id="KAF5177759.1"/>
    </source>
</evidence>
<reference evidence="3 4" key="1">
    <citation type="submission" date="2020-06" db="EMBL/GenBank/DDBJ databases">
        <title>Transcriptomic and genomic resources for Thalictrum thalictroides and T. hernandezii: Facilitating candidate gene discovery in an emerging model plant lineage.</title>
        <authorList>
            <person name="Arias T."/>
            <person name="Riano-Pachon D.M."/>
            <person name="Di Stilio V.S."/>
        </authorList>
    </citation>
    <scope>NUCLEOTIDE SEQUENCE [LARGE SCALE GENOMIC DNA]</scope>
    <source>
        <strain evidence="4">cv. WT478/WT964</strain>
        <tissue evidence="3">Leaves</tissue>
    </source>
</reference>
<comment type="caution">
    <text evidence="3">The sequence shown here is derived from an EMBL/GenBank/DDBJ whole genome shotgun (WGS) entry which is preliminary data.</text>
</comment>
<protein>
    <submittedName>
        <fullName evidence="3">Pogo transposable element with krab domain</fullName>
    </submittedName>
</protein>
<evidence type="ECO:0000259" key="2">
    <source>
        <dbReference type="PROSITE" id="PS51253"/>
    </source>
</evidence>
<dbReference type="InterPro" id="IPR009057">
    <property type="entry name" value="Homeodomain-like_sf"/>
</dbReference>
<dbReference type="Pfam" id="PF03221">
    <property type="entry name" value="HTH_Tnp_Tc5"/>
    <property type="match status" value="1"/>
</dbReference>
<organism evidence="3 4">
    <name type="scientific">Thalictrum thalictroides</name>
    <name type="common">Rue-anemone</name>
    <name type="synonym">Anemone thalictroides</name>
    <dbReference type="NCBI Taxonomy" id="46969"/>
    <lineage>
        <taxon>Eukaryota</taxon>
        <taxon>Viridiplantae</taxon>
        <taxon>Streptophyta</taxon>
        <taxon>Embryophyta</taxon>
        <taxon>Tracheophyta</taxon>
        <taxon>Spermatophyta</taxon>
        <taxon>Magnoliopsida</taxon>
        <taxon>Ranunculales</taxon>
        <taxon>Ranunculaceae</taxon>
        <taxon>Thalictroideae</taxon>
        <taxon>Thalictrum</taxon>
    </lineage>
</organism>
<keyword evidence="1" id="KW-0238">DNA-binding</keyword>
<dbReference type="PANTHER" id="PTHR19303">
    <property type="entry name" value="TRANSPOSON"/>
    <property type="match status" value="1"/>
</dbReference>
<name>A0A7J6UYR5_THATH</name>
<dbReference type="InterPro" id="IPR036397">
    <property type="entry name" value="RNaseH_sf"/>
</dbReference>
<feature type="domain" description="HTH CENPB-type" evidence="2">
    <location>
        <begin position="11"/>
        <end position="83"/>
    </location>
</feature>
<dbReference type="OrthoDB" id="167555at2759"/>
<dbReference type="GO" id="GO:0005634">
    <property type="term" value="C:nucleus"/>
    <property type="evidence" value="ECO:0007669"/>
    <property type="project" value="TreeGrafter"/>
</dbReference>
<dbReference type="Gene3D" id="1.10.10.60">
    <property type="entry name" value="Homeodomain-like"/>
    <property type="match status" value="1"/>
</dbReference>
<gene>
    <name evidence="3" type="ORF">FRX31_032654</name>
</gene>
<evidence type="ECO:0000313" key="4">
    <source>
        <dbReference type="Proteomes" id="UP000554482"/>
    </source>
</evidence>
<dbReference type="Gene3D" id="3.30.420.10">
    <property type="entry name" value="Ribonuclease H-like superfamily/Ribonuclease H"/>
    <property type="match status" value="1"/>
</dbReference>
<dbReference type="PROSITE" id="PS51253">
    <property type="entry name" value="HTH_CENPB"/>
    <property type="match status" value="1"/>
</dbReference>
<dbReference type="PANTHER" id="PTHR19303:SF57">
    <property type="entry name" value="HTH CENPB-TYPE DOMAIN-CONTAINING PROTEIN"/>
    <property type="match status" value="1"/>
</dbReference>
<dbReference type="InterPro" id="IPR004875">
    <property type="entry name" value="DDE_SF_endonuclease_dom"/>
</dbReference>